<comment type="caution">
    <text evidence="3">The sequence shown here is derived from an EMBL/GenBank/DDBJ whole genome shotgun (WGS) entry which is preliminary data.</text>
</comment>
<feature type="compositionally biased region" description="Basic and acidic residues" evidence="1">
    <location>
        <begin position="109"/>
        <end position="119"/>
    </location>
</feature>
<protein>
    <submittedName>
        <fullName evidence="3">Uncharacterized protein</fullName>
    </submittedName>
</protein>
<feature type="compositionally biased region" description="Low complexity" evidence="1">
    <location>
        <begin position="1"/>
        <end position="12"/>
    </location>
</feature>
<feature type="region of interest" description="Disordered" evidence="1">
    <location>
        <begin position="1"/>
        <end position="83"/>
    </location>
</feature>
<feature type="compositionally biased region" description="Pro residues" evidence="1">
    <location>
        <begin position="67"/>
        <end position="77"/>
    </location>
</feature>
<evidence type="ECO:0000313" key="3">
    <source>
        <dbReference type="EMBL" id="GAA0475297.1"/>
    </source>
</evidence>
<dbReference type="EMBL" id="BAAAHB010000049">
    <property type="protein sequence ID" value="GAA0475297.1"/>
    <property type="molecule type" value="Genomic_DNA"/>
</dbReference>
<feature type="compositionally biased region" description="Low complexity" evidence="1">
    <location>
        <begin position="56"/>
        <end position="65"/>
    </location>
</feature>
<evidence type="ECO:0000256" key="2">
    <source>
        <dbReference type="SAM" id="Phobius"/>
    </source>
</evidence>
<evidence type="ECO:0000256" key="1">
    <source>
        <dbReference type="SAM" id="MobiDB-lite"/>
    </source>
</evidence>
<dbReference type="RefSeq" id="WP_344092942.1">
    <property type="nucleotide sequence ID" value="NZ_BAAAHB010000049.1"/>
</dbReference>
<sequence length="334" mass="34856">MSVDQPGPYGQPQQPPGPPQPNPYGGQPGYGYPPPPAAPYGAPQQPGPYGQPPAQPSYGQPYGQPGMPGPYPPPIPPHSGGKGRAIGIAAAALVVVGAIVGGLVLLAGGDKDEDKKERAGGTATASPAPSTSAPATPAAKRYKLTAPETVAGEYTKDAAETKGGFDSRDMNTLRRMGVTNPQNITAAYKSGEDKRAQKLLRFTGAYGDDVRDPEAVVDGLYEDIKSGAAKDSDPSSKTEFEGTPQRMSPEGIGDAVLKCQMSKWTNPGSPGAKALRMPLCIWADKYTVGTVFALDTNLIVRGEDLGLEEAASRVARLRTDVRVENTENSDVRAS</sequence>
<feature type="region of interest" description="Disordered" evidence="1">
    <location>
        <begin position="226"/>
        <end position="249"/>
    </location>
</feature>
<name>A0ABP3KAZ0_9ACTN</name>
<reference evidence="4" key="1">
    <citation type="journal article" date="2019" name="Int. J. Syst. Evol. Microbiol.">
        <title>The Global Catalogue of Microorganisms (GCM) 10K type strain sequencing project: providing services to taxonomists for standard genome sequencing and annotation.</title>
        <authorList>
            <consortium name="The Broad Institute Genomics Platform"/>
            <consortium name="The Broad Institute Genome Sequencing Center for Infectious Disease"/>
            <person name="Wu L."/>
            <person name="Ma J."/>
        </authorList>
    </citation>
    <scope>NUCLEOTIDE SEQUENCE [LARGE SCALE GENOMIC DNA]</scope>
    <source>
        <strain evidence="4">JCM 10649</strain>
    </source>
</reference>
<feature type="transmembrane region" description="Helical" evidence="2">
    <location>
        <begin position="85"/>
        <end position="108"/>
    </location>
</feature>
<keyword evidence="2" id="KW-1133">Transmembrane helix</keyword>
<feature type="compositionally biased region" description="Pro residues" evidence="1">
    <location>
        <begin position="45"/>
        <end position="55"/>
    </location>
</feature>
<evidence type="ECO:0000313" key="4">
    <source>
        <dbReference type="Proteomes" id="UP001499895"/>
    </source>
</evidence>
<dbReference type="SUPFAM" id="SSF81995">
    <property type="entry name" value="beta-sandwich domain of Sec23/24"/>
    <property type="match status" value="1"/>
</dbReference>
<feature type="compositionally biased region" description="Basic and acidic residues" evidence="1">
    <location>
        <begin position="226"/>
        <end position="240"/>
    </location>
</feature>
<proteinExistence type="predicted"/>
<gene>
    <name evidence="3" type="ORF">GCM10009544_41700</name>
</gene>
<feature type="compositionally biased region" description="Pro residues" evidence="1">
    <location>
        <begin position="13"/>
        <end position="22"/>
    </location>
</feature>
<feature type="compositionally biased region" description="Low complexity" evidence="1">
    <location>
        <begin position="120"/>
        <end position="139"/>
    </location>
</feature>
<keyword evidence="2" id="KW-0812">Transmembrane</keyword>
<organism evidence="3 4">
    <name type="scientific">Streptomyces stramineus</name>
    <dbReference type="NCBI Taxonomy" id="173861"/>
    <lineage>
        <taxon>Bacteria</taxon>
        <taxon>Bacillati</taxon>
        <taxon>Actinomycetota</taxon>
        <taxon>Actinomycetes</taxon>
        <taxon>Kitasatosporales</taxon>
        <taxon>Streptomycetaceae</taxon>
        <taxon>Streptomyces</taxon>
    </lineage>
</organism>
<keyword evidence="4" id="KW-1185">Reference proteome</keyword>
<feature type="region of interest" description="Disordered" evidence="1">
    <location>
        <begin position="107"/>
        <end position="142"/>
    </location>
</feature>
<dbReference type="Proteomes" id="UP001499895">
    <property type="component" value="Unassembled WGS sequence"/>
</dbReference>
<keyword evidence="2" id="KW-0472">Membrane</keyword>
<accession>A0ABP3KAZ0</accession>